<gene>
    <name evidence="2" type="primary">Necator_chrX.g25136</name>
    <name evidence="2" type="ORF">RB195_024970</name>
</gene>
<accession>A0ABR1EQX4</accession>
<feature type="chain" id="PRO_5046262154" evidence="1">
    <location>
        <begin position="20"/>
        <end position="94"/>
    </location>
</feature>
<organism evidence="2 3">
    <name type="scientific">Necator americanus</name>
    <name type="common">Human hookworm</name>
    <dbReference type="NCBI Taxonomy" id="51031"/>
    <lineage>
        <taxon>Eukaryota</taxon>
        <taxon>Metazoa</taxon>
        <taxon>Ecdysozoa</taxon>
        <taxon>Nematoda</taxon>
        <taxon>Chromadorea</taxon>
        <taxon>Rhabditida</taxon>
        <taxon>Rhabditina</taxon>
        <taxon>Rhabditomorpha</taxon>
        <taxon>Strongyloidea</taxon>
        <taxon>Ancylostomatidae</taxon>
        <taxon>Bunostominae</taxon>
        <taxon>Necator</taxon>
    </lineage>
</organism>
<keyword evidence="3" id="KW-1185">Reference proteome</keyword>
<evidence type="ECO:0000313" key="2">
    <source>
        <dbReference type="EMBL" id="KAK6764850.1"/>
    </source>
</evidence>
<dbReference type="EMBL" id="JAVFWL010000006">
    <property type="protein sequence ID" value="KAK6764850.1"/>
    <property type="molecule type" value="Genomic_DNA"/>
</dbReference>
<comment type="caution">
    <text evidence="2">The sequence shown here is derived from an EMBL/GenBank/DDBJ whole genome shotgun (WGS) entry which is preliminary data.</text>
</comment>
<sequence length="94" mass="10563">MFYKLLLLVVGVLHCGISAKTDHWNEETSVDDSFGASFYKFCDLLPLHANENLLEGGFDAIQSCIKLWHNNDIRPAEPFTDDDVVSFVMVPSIT</sequence>
<name>A0ABR1EQX4_NECAM</name>
<dbReference type="Proteomes" id="UP001303046">
    <property type="component" value="Unassembled WGS sequence"/>
</dbReference>
<evidence type="ECO:0000313" key="3">
    <source>
        <dbReference type="Proteomes" id="UP001303046"/>
    </source>
</evidence>
<evidence type="ECO:0000256" key="1">
    <source>
        <dbReference type="SAM" id="SignalP"/>
    </source>
</evidence>
<protein>
    <submittedName>
        <fullName evidence="2">Uncharacterized protein</fullName>
    </submittedName>
</protein>
<feature type="signal peptide" evidence="1">
    <location>
        <begin position="1"/>
        <end position="19"/>
    </location>
</feature>
<reference evidence="2 3" key="1">
    <citation type="submission" date="2023-08" db="EMBL/GenBank/DDBJ databases">
        <title>A Necator americanus chromosomal reference genome.</title>
        <authorList>
            <person name="Ilik V."/>
            <person name="Petrzelkova K.J."/>
            <person name="Pardy F."/>
            <person name="Fuh T."/>
            <person name="Niatou-Singa F.S."/>
            <person name="Gouil Q."/>
            <person name="Baker L."/>
            <person name="Ritchie M.E."/>
            <person name="Jex A.R."/>
            <person name="Gazzola D."/>
            <person name="Li H."/>
            <person name="Toshio Fujiwara R."/>
            <person name="Zhan B."/>
            <person name="Aroian R.V."/>
            <person name="Pafco B."/>
            <person name="Schwarz E.M."/>
        </authorList>
    </citation>
    <scope>NUCLEOTIDE SEQUENCE [LARGE SCALE GENOMIC DNA]</scope>
    <source>
        <strain evidence="2 3">Aroian</strain>
        <tissue evidence="2">Whole animal</tissue>
    </source>
</reference>
<keyword evidence="1" id="KW-0732">Signal</keyword>
<proteinExistence type="predicted"/>